<keyword evidence="2" id="KW-1185">Reference proteome</keyword>
<accession>A0A2G5BBD0</accession>
<proteinExistence type="predicted"/>
<protein>
    <submittedName>
        <fullName evidence="1">Uncharacterized protein</fullName>
    </submittedName>
</protein>
<reference evidence="1 2" key="1">
    <citation type="journal article" date="2015" name="Genome Biol. Evol.">
        <title>Phylogenomic analyses indicate that early fungi evolved digesting cell walls of algal ancestors of land plants.</title>
        <authorList>
            <person name="Chang Y."/>
            <person name="Wang S."/>
            <person name="Sekimoto S."/>
            <person name="Aerts A.L."/>
            <person name="Choi C."/>
            <person name="Clum A."/>
            <person name="LaButti K.M."/>
            <person name="Lindquist E.A."/>
            <person name="Yee Ngan C."/>
            <person name="Ohm R.A."/>
            <person name="Salamov A.A."/>
            <person name="Grigoriev I.V."/>
            <person name="Spatafora J.W."/>
            <person name="Berbee M.L."/>
        </authorList>
    </citation>
    <scope>NUCLEOTIDE SEQUENCE [LARGE SCALE GENOMIC DNA]</scope>
    <source>
        <strain evidence="1 2">NRRL 1564</strain>
    </source>
</reference>
<dbReference type="AlphaFoldDB" id="A0A2G5BBD0"/>
<organism evidence="1 2">
    <name type="scientific">Coemansia reversa (strain ATCC 12441 / NRRL 1564)</name>
    <dbReference type="NCBI Taxonomy" id="763665"/>
    <lineage>
        <taxon>Eukaryota</taxon>
        <taxon>Fungi</taxon>
        <taxon>Fungi incertae sedis</taxon>
        <taxon>Zoopagomycota</taxon>
        <taxon>Kickxellomycotina</taxon>
        <taxon>Kickxellomycetes</taxon>
        <taxon>Kickxellales</taxon>
        <taxon>Kickxellaceae</taxon>
        <taxon>Coemansia</taxon>
    </lineage>
</organism>
<dbReference type="Proteomes" id="UP000242474">
    <property type="component" value="Unassembled WGS sequence"/>
</dbReference>
<dbReference type="EMBL" id="KZ303502">
    <property type="protein sequence ID" value="PIA16017.1"/>
    <property type="molecule type" value="Genomic_DNA"/>
</dbReference>
<name>A0A2G5BBD0_COERN</name>
<gene>
    <name evidence="1" type="ORF">COEREDRAFT_81470</name>
</gene>
<evidence type="ECO:0000313" key="1">
    <source>
        <dbReference type="EMBL" id="PIA16017.1"/>
    </source>
</evidence>
<sequence length="74" mass="7923">MSATVVAADADEFACGRCGDHWVSTALGDGCELFDGRRNNRGQNPLAAVAGLALIIKRKNMCIQDVINKVLMTE</sequence>
<evidence type="ECO:0000313" key="2">
    <source>
        <dbReference type="Proteomes" id="UP000242474"/>
    </source>
</evidence>